<evidence type="ECO:0000256" key="1">
    <source>
        <dbReference type="SAM" id="MobiDB-lite"/>
    </source>
</evidence>
<accession>A0A4R0RBG7</accession>
<evidence type="ECO:0000313" key="2">
    <source>
        <dbReference type="EMBL" id="TCD64013.1"/>
    </source>
</evidence>
<dbReference type="Proteomes" id="UP000292702">
    <property type="component" value="Unassembled WGS sequence"/>
</dbReference>
<gene>
    <name evidence="2" type="ORF">EIP91_004681</name>
</gene>
<dbReference type="EMBL" id="RWJN01000261">
    <property type="protein sequence ID" value="TCD64013.1"/>
    <property type="molecule type" value="Genomic_DNA"/>
</dbReference>
<organism evidence="2 3">
    <name type="scientific">Steccherinum ochraceum</name>
    <dbReference type="NCBI Taxonomy" id="92696"/>
    <lineage>
        <taxon>Eukaryota</taxon>
        <taxon>Fungi</taxon>
        <taxon>Dikarya</taxon>
        <taxon>Basidiomycota</taxon>
        <taxon>Agaricomycotina</taxon>
        <taxon>Agaricomycetes</taxon>
        <taxon>Polyporales</taxon>
        <taxon>Steccherinaceae</taxon>
        <taxon>Steccherinum</taxon>
    </lineage>
</organism>
<feature type="compositionally biased region" description="Polar residues" evidence="1">
    <location>
        <begin position="1058"/>
        <end position="1074"/>
    </location>
</feature>
<dbReference type="AlphaFoldDB" id="A0A4R0RBG7"/>
<keyword evidence="3" id="KW-1185">Reference proteome</keyword>
<sequence length="1088" mass="120974">MCIGENSAPHAEHYINGQLGTLWENAYECVQHHGKGMKPSESQKYSFALAEYWFGKYRGKGSVSKADMMFRASFSKPRIEFICNHDAIIHLSLNEGHYNSETSRVVDSRVTANLEYNREFKTVHASFRVPFRKATLDTRDKAGNVIIGNGNNVISLYLFDFQSARPVEIKTDADIDRQALGFYLLRYLRFLSNAGHHILFSLPDFDDDQLSVTIDFSAVSTTNVPVTEIHGVTVDKINAFLSTGWLKAAMLGSSPETSSDIKVALAEYRSTASSVGVSDVFFHAKLGAPRVKALCEQEVILYFSIDYLYIYETEDFNVKPAFELSDWEIALLVDVDTVVTEEGNATRCILKFDTARYVREYCSFPGLDEKNEDVVRAWTRVVNFFTKEYLQILEQAEYHVIYHYDIRWPKPAAIPSIDNIGIGGRGIEVDIDSSEIETQIIDSSWETTEVVDEATGTVTTTVVGSKEWQEVSETVDMGEFDQVTAISQSGIVAYFLSIWNSARTSKEKSLFKWSFEDYFDATFKPITLRLLSNGRAIVWIHLAKGSLKTLKDWKVSKDGSKYDFEDWSLAFEVDLKMRKHTEFTSMSSWWTTKFEGSQAYKEHGQQTDRDLQHIYLDFASAEFIHEFSSFEGLFQSKERRPIDYVQAMVTYLKEYYFKQITSSGYHILNTIPIWRPGSKPPSWGLTGIDFRIHGKQIIDRYNWGSISASDEPAIAIVGVTNFRPFPKLPLKGVAWTTSGGKGVSYGTVSISSETFVKKQILPLLASVNARTTVVPCCACSDANGAWSLKLTPWGSADARKARATEWIPDGVDATGMKYKWNQIDEWSYRHDGADKGYSGTYTAACETRNSLVIPTKFNGNSLEIKLTGDISIRTDYKGVVGAYSTKSGVQWSTALAIKSSAGGLKVEVVESSAPSFIKAEGLDENVLKVLPDLEAILKTQFPKTVELTEAVGEFKTFEGSWHSCYASLSSYELTQPIFNSKGDILFKLRPHNVVPSFFSKAVTATTSAVSSLTSAATSAVSSSSRTSSSSLIKSRVSLAGTSSRSSFLDNIKAIVSPGTYNGSAKSDASSTLAASSEDDGSVTEKEIV</sequence>
<reference evidence="2 3" key="1">
    <citation type="submission" date="2018-11" db="EMBL/GenBank/DDBJ databases">
        <title>Genome assembly of Steccherinum ochraceum LE-BIN_3174, the white-rot fungus of the Steccherinaceae family (The Residual Polyporoid clade, Polyporales, Basidiomycota).</title>
        <authorList>
            <person name="Fedorova T.V."/>
            <person name="Glazunova O.A."/>
            <person name="Landesman E.O."/>
            <person name="Moiseenko K.V."/>
            <person name="Psurtseva N.V."/>
            <person name="Savinova O.S."/>
            <person name="Shakhova N.V."/>
            <person name="Tyazhelova T.V."/>
            <person name="Vasina D.V."/>
        </authorList>
    </citation>
    <scope>NUCLEOTIDE SEQUENCE [LARGE SCALE GENOMIC DNA]</scope>
    <source>
        <strain evidence="2 3">LE-BIN_3174</strain>
    </source>
</reference>
<proteinExistence type="predicted"/>
<dbReference type="OrthoDB" id="5429442at2759"/>
<evidence type="ECO:0000313" key="3">
    <source>
        <dbReference type="Proteomes" id="UP000292702"/>
    </source>
</evidence>
<dbReference type="STRING" id="92696.A0A4R0RBG7"/>
<feature type="region of interest" description="Disordered" evidence="1">
    <location>
        <begin position="1057"/>
        <end position="1088"/>
    </location>
</feature>
<name>A0A4R0RBG7_9APHY</name>
<protein>
    <submittedName>
        <fullName evidence="2">Uncharacterized protein</fullName>
    </submittedName>
</protein>
<comment type="caution">
    <text evidence="2">The sequence shown here is derived from an EMBL/GenBank/DDBJ whole genome shotgun (WGS) entry which is preliminary data.</text>
</comment>